<feature type="region of interest" description="Disordered" evidence="1">
    <location>
        <begin position="228"/>
        <end position="249"/>
    </location>
</feature>
<proteinExistence type="predicted"/>
<name>A0A9P6RH81_9FUNG</name>
<dbReference type="OrthoDB" id="407325at2759"/>
<feature type="compositionally biased region" description="Low complexity" evidence="1">
    <location>
        <begin position="228"/>
        <end position="237"/>
    </location>
</feature>
<accession>A0A9P6RH81</accession>
<dbReference type="Pfam" id="PF10294">
    <property type="entry name" value="Methyltransf_16"/>
    <property type="match status" value="1"/>
</dbReference>
<dbReference type="GO" id="GO:0005737">
    <property type="term" value="C:cytoplasm"/>
    <property type="evidence" value="ECO:0007669"/>
    <property type="project" value="TreeGrafter"/>
</dbReference>
<dbReference type="AlphaFoldDB" id="A0A9P6RH81"/>
<feature type="region of interest" description="Disordered" evidence="1">
    <location>
        <begin position="1"/>
        <end position="61"/>
    </location>
</feature>
<evidence type="ECO:0000313" key="3">
    <source>
        <dbReference type="Proteomes" id="UP000738325"/>
    </source>
</evidence>
<dbReference type="PANTHER" id="PTHR14614">
    <property type="entry name" value="HEPATOCELLULAR CARCINOMA-ASSOCIATED ANTIGEN"/>
    <property type="match status" value="1"/>
</dbReference>
<keyword evidence="3" id="KW-1185">Reference proteome</keyword>
<feature type="compositionally biased region" description="Basic and acidic residues" evidence="1">
    <location>
        <begin position="16"/>
        <end position="26"/>
    </location>
</feature>
<protein>
    <recommendedName>
        <fullName evidence="4">Nicotinamide N-methyltransferase</fullName>
    </recommendedName>
</protein>
<dbReference type="Gene3D" id="3.40.50.150">
    <property type="entry name" value="Vaccinia Virus protein VP39"/>
    <property type="match status" value="1"/>
</dbReference>
<organism evidence="2 3">
    <name type="scientific">Dissophora globulifera</name>
    <dbReference type="NCBI Taxonomy" id="979702"/>
    <lineage>
        <taxon>Eukaryota</taxon>
        <taxon>Fungi</taxon>
        <taxon>Fungi incertae sedis</taxon>
        <taxon>Mucoromycota</taxon>
        <taxon>Mortierellomycotina</taxon>
        <taxon>Mortierellomycetes</taxon>
        <taxon>Mortierellales</taxon>
        <taxon>Mortierellaceae</taxon>
        <taxon>Dissophora</taxon>
    </lineage>
</organism>
<feature type="compositionally biased region" description="Low complexity" evidence="1">
    <location>
        <begin position="33"/>
        <end position="47"/>
    </location>
</feature>
<evidence type="ECO:0000256" key="1">
    <source>
        <dbReference type="SAM" id="MobiDB-lite"/>
    </source>
</evidence>
<dbReference type="InterPro" id="IPR029063">
    <property type="entry name" value="SAM-dependent_MTases_sf"/>
</dbReference>
<gene>
    <name evidence="2" type="ORF">BGZ99_005569</name>
</gene>
<comment type="caution">
    <text evidence="2">The sequence shown here is derived from an EMBL/GenBank/DDBJ whole genome shotgun (WGS) entry which is preliminary data.</text>
</comment>
<evidence type="ECO:0008006" key="4">
    <source>
        <dbReference type="Google" id="ProtNLM"/>
    </source>
</evidence>
<dbReference type="EMBL" id="JAAAIP010000361">
    <property type="protein sequence ID" value="KAG0318646.1"/>
    <property type="molecule type" value="Genomic_DNA"/>
</dbReference>
<dbReference type="SUPFAM" id="SSF53335">
    <property type="entry name" value="S-adenosyl-L-methionine-dependent methyltransferases"/>
    <property type="match status" value="1"/>
</dbReference>
<sequence>MAKNASYPRTSEQEEQDRQKRLERAQRRGNTGGSSIVASSAITTSTAERGSKVYTAQPQPQRDQLDDFEQCIGMFGDSAVAVGEAGQIFEFSDPRSATKAPLLQLHLADVGGDAVKLMSHFIWNAALVMADYIDAANIIDVRGKRVIEFGAGTALPGLLCAKRGADFVMLTDYPDPKIIHNLERNWYENLVESAADKQDRLAAGSVESIHTIAYQDLLSQPLDIGATSNNATDATSADQRRQPSRQRLEVEQEVKCAVRGHAWGESVQKLLECLPGQSDQISAQKDDNDNSGKFHDARAQGYDWILLADTLWMSESHAALLKSCSSVLKRSTGTDNDNGGKILICCGLHTGYFTVQKFLTLAQSDEFGFRSRLIEIWRVPEWGETRSAEELRQESTPKEEDIESYSFEDRNRTVLVYELSWK</sequence>
<dbReference type="InterPro" id="IPR019410">
    <property type="entry name" value="Methyltransf_16"/>
</dbReference>
<feature type="compositionally biased region" description="Basic and acidic residues" evidence="1">
    <location>
        <begin position="238"/>
        <end position="249"/>
    </location>
</feature>
<dbReference type="Proteomes" id="UP000738325">
    <property type="component" value="Unassembled WGS sequence"/>
</dbReference>
<evidence type="ECO:0000313" key="2">
    <source>
        <dbReference type="EMBL" id="KAG0318646.1"/>
    </source>
</evidence>
<reference evidence="2" key="1">
    <citation type="journal article" date="2020" name="Fungal Divers.">
        <title>Resolving the Mortierellaceae phylogeny through synthesis of multi-gene phylogenetics and phylogenomics.</title>
        <authorList>
            <person name="Vandepol N."/>
            <person name="Liber J."/>
            <person name="Desiro A."/>
            <person name="Na H."/>
            <person name="Kennedy M."/>
            <person name="Barry K."/>
            <person name="Grigoriev I.V."/>
            <person name="Miller A.N."/>
            <person name="O'Donnell K."/>
            <person name="Stajich J.E."/>
            <person name="Bonito G."/>
        </authorList>
    </citation>
    <scope>NUCLEOTIDE SEQUENCE</scope>
    <source>
        <strain evidence="2">REB-010B</strain>
    </source>
</reference>
<dbReference type="PANTHER" id="PTHR14614:SF10">
    <property type="entry name" value="PROTEIN N-TERMINAL AND LYSINE N-METHYLTRANSFERASE EFM7"/>
    <property type="match status" value="1"/>
</dbReference>